<dbReference type="SUPFAM" id="SSF50978">
    <property type="entry name" value="WD40 repeat-like"/>
    <property type="match status" value="1"/>
</dbReference>
<organism evidence="3 4">
    <name type="scientific">Myxococcus llanfairpwllgwyngyllgogerychwyrndrobwllllantysiliogogogochensis</name>
    <dbReference type="NCBI Taxonomy" id="2590453"/>
    <lineage>
        <taxon>Bacteria</taxon>
        <taxon>Pseudomonadati</taxon>
        <taxon>Myxococcota</taxon>
        <taxon>Myxococcia</taxon>
        <taxon>Myxococcales</taxon>
        <taxon>Cystobacterineae</taxon>
        <taxon>Myxococcaceae</taxon>
        <taxon>Myxococcus</taxon>
    </lineage>
</organism>
<dbReference type="InterPro" id="IPR015943">
    <property type="entry name" value="WD40/YVTN_repeat-like_dom_sf"/>
</dbReference>
<gene>
    <name evidence="3" type="ORF">FJV41_16550</name>
</gene>
<evidence type="ECO:0000256" key="1">
    <source>
        <dbReference type="SAM" id="MobiDB-lite"/>
    </source>
</evidence>
<feature type="chain" id="PRO_5021706023" description="Lipoprotein" evidence="2">
    <location>
        <begin position="28"/>
        <end position="422"/>
    </location>
</feature>
<dbReference type="OrthoDB" id="3504593at2"/>
<dbReference type="EMBL" id="VIFM01000057">
    <property type="protein sequence ID" value="TQF14836.1"/>
    <property type="molecule type" value="Genomic_DNA"/>
</dbReference>
<evidence type="ECO:0000313" key="4">
    <source>
        <dbReference type="Proteomes" id="UP000315369"/>
    </source>
</evidence>
<keyword evidence="4" id="KW-1185">Reference proteome</keyword>
<protein>
    <recommendedName>
        <fullName evidence="5">Lipoprotein</fullName>
    </recommendedName>
</protein>
<dbReference type="RefSeq" id="WP_141643459.1">
    <property type="nucleotide sequence ID" value="NZ_VIFM01000057.1"/>
</dbReference>
<dbReference type="Gene3D" id="2.130.10.10">
    <property type="entry name" value="YVTN repeat-like/Quinoprotein amine dehydrogenase"/>
    <property type="match status" value="1"/>
</dbReference>
<proteinExistence type="predicted"/>
<sequence>MKLDGFVRVLPRLVLLFVMACQHDAHAQEQAQAGTADSNLAAQVLTPVGTTYPYTQQLQWLDSGRFIVGRLDGSMTFFRPPGPTEWGPMLTDVLRTPANRGVEMMAVRDERTFVTSNDSTTITLWRERDTALQEDAEPAHLDRLPRAFRFENFAYDADVGTANSGVFVVHASREYLVTGHENGFVLIWSVSRNGRQLAVLKKLNVRSPDPIPSPFQLWNVRDIVAWRDGIVITGAEDGDLVMLQLPQGNVLARKRYNPAAQRGINGLAILDDHLVAVACSVGPADKNTWLFRVRPAEFQSQGSVDLKQNLALPQSFAFRAAMARVGGQPYVFATTQEGLLWTVLVTPDGQLQVQASSSVDFPIGEAIDYNPTTSQLAAVGVLVNLFNVAAPAPAAPAPRKQAVPKVAPPQAPSLRPEPAPAN</sequence>
<feature type="compositionally biased region" description="Pro residues" evidence="1">
    <location>
        <begin position="406"/>
        <end position="422"/>
    </location>
</feature>
<evidence type="ECO:0000256" key="2">
    <source>
        <dbReference type="SAM" id="SignalP"/>
    </source>
</evidence>
<dbReference type="InterPro" id="IPR036322">
    <property type="entry name" value="WD40_repeat_dom_sf"/>
</dbReference>
<evidence type="ECO:0008006" key="5">
    <source>
        <dbReference type="Google" id="ProtNLM"/>
    </source>
</evidence>
<feature type="signal peptide" evidence="2">
    <location>
        <begin position="1"/>
        <end position="27"/>
    </location>
</feature>
<name>A0A540X0Q9_9BACT</name>
<accession>A0A540X0Q9</accession>
<evidence type="ECO:0000313" key="3">
    <source>
        <dbReference type="EMBL" id="TQF14836.1"/>
    </source>
</evidence>
<dbReference type="Proteomes" id="UP000315369">
    <property type="component" value="Unassembled WGS sequence"/>
</dbReference>
<feature type="region of interest" description="Disordered" evidence="1">
    <location>
        <begin position="394"/>
        <end position="422"/>
    </location>
</feature>
<dbReference type="AlphaFoldDB" id="A0A540X0Q9"/>
<comment type="caution">
    <text evidence="3">The sequence shown here is derived from an EMBL/GenBank/DDBJ whole genome shotgun (WGS) entry which is preliminary data.</text>
</comment>
<feature type="compositionally biased region" description="Low complexity" evidence="1">
    <location>
        <begin position="394"/>
        <end position="405"/>
    </location>
</feature>
<keyword evidence="2" id="KW-0732">Signal</keyword>
<reference evidence="3 4" key="1">
    <citation type="submission" date="2019-06" db="EMBL/GenBank/DDBJ databases">
        <authorList>
            <person name="Livingstone P."/>
            <person name="Whitworth D."/>
        </authorList>
    </citation>
    <scope>NUCLEOTIDE SEQUENCE [LARGE SCALE GENOMIC DNA]</scope>
    <source>
        <strain evidence="3 4">AM401</strain>
    </source>
</reference>